<reference evidence="2" key="1">
    <citation type="journal article" date="2015" name="Nature">
        <title>Complex archaea that bridge the gap between prokaryotes and eukaryotes.</title>
        <authorList>
            <person name="Spang A."/>
            <person name="Saw J.H."/>
            <person name="Jorgensen S.L."/>
            <person name="Zaremba-Niedzwiedzka K."/>
            <person name="Martijn J."/>
            <person name="Lind A.E."/>
            <person name="van Eijk R."/>
            <person name="Schleper C."/>
            <person name="Guy L."/>
            <person name="Ettema T.J."/>
        </authorList>
    </citation>
    <scope>NUCLEOTIDE SEQUENCE</scope>
</reference>
<keyword evidence="1" id="KW-0812">Transmembrane</keyword>
<evidence type="ECO:0000256" key="1">
    <source>
        <dbReference type="SAM" id="Phobius"/>
    </source>
</evidence>
<evidence type="ECO:0000313" key="2">
    <source>
        <dbReference type="EMBL" id="KKM23371.1"/>
    </source>
</evidence>
<dbReference type="EMBL" id="LAZR01013138">
    <property type="protein sequence ID" value="KKM23371.1"/>
    <property type="molecule type" value="Genomic_DNA"/>
</dbReference>
<dbReference type="AlphaFoldDB" id="A0A0F9I6X8"/>
<sequence>MANKKKRRRPRVTFPIAVVAGFIPGAARTLDAFQSTGWRGGTQVMGQAYLGYDWLTGQWHPGTMWYGTAPLVLGIIVHRVAGLLGINRALGQARIPFFRI</sequence>
<gene>
    <name evidence="2" type="ORF">LCGC14_1615910</name>
</gene>
<keyword evidence="1" id="KW-0472">Membrane</keyword>
<feature type="transmembrane region" description="Helical" evidence="1">
    <location>
        <begin position="64"/>
        <end position="86"/>
    </location>
</feature>
<proteinExistence type="predicted"/>
<name>A0A0F9I6X8_9ZZZZ</name>
<protein>
    <submittedName>
        <fullName evidence="2">Uncharacterized protein</fullName>
    </submittedName>
</protein>
<organism evidence="2">
    <name type="scientific">marine sediment metagenome</name>
    <dbReference type="NCBI Taxonomy" id="412755"/>
    <lineage>
        <taxon>unclassified sequences</taxon>
        <taxon>metagenomes</taxon>
        <taxon>ecological metagenomes</taxon>
    </lineage>
</organism>
<accession>A0A0F9I6X8</accession>
<comment type="caution">
    <text evidence="2">The sequence shown here is derived from an EMBL/GenBank/DDBJ whole genome shotgun (WGS) entry which is preliminary data.</text>
</comment>
<keyword evidence="1" id="KW-1133">Transmembrane helix</keyword>